<dbReference type="AlphaFoldDB" id="A0AA44TEL8"/>
<evidence type="ECO:0000256" key="1">
    <source>
        <dbReference type="ARBA" id="ARBA00010646"/>
    </source>
</evidence>
<dbReference type="SUPFAM" id="SSF51445">
    <property type="entry name" value="(Trans)glycosidases"/>
    <property type="match status" value="1"/>
</dbReference>
<dbReference type="InterPro" id="IPR018077">
    <property type="entry name" value="Glyco_hydro_fam25_subgr"/>
</dbReference>
<dbReference type="EC" id="3.2.1.17" evidence="4"/>
<keyword evidence="5" id="KW-0812">Transmembrane</keyword>
<accession>A0AA44TEL8</accession>
<evidence type="ECO:0000313" key="6">
    <source>
        <dbReference type="EMBL" id="PFS00842.1"/>
    </source>
</evidence>
<reference evidence="6 7" key="1">
    <citation type="submission" date="2017-09" db="EMBL/GenBank/DDBJ databases">
        <title>Large-scale bioinformatics analysis of Bacillus genomes uncovers conserved roles of natural products in bacterial physiology.</title>
        <authorList>
            <consortium name="Agbiome Team Llc"/>
            <person name="Bleich R.M."/>
            <person name="Grubbs K.J."/>
            <person name="Santa Maria K.C."/>
            <person name="Allen S.E."/>
            <person name="Farag S."/>
            <person name="Shank E.A."/>
            <person name="Bowers A."/>
        </authorList>
    </citation>
    <scope>NUCLEOTIDE SEQUENCE [LARGE SCALE GENOMIC DNA]</scope>
    <source>
        <strain evidence="6 7">AFS067272</strain>
    </source>
</reference>
<organism evidence="6 7">
    <name type="scientific">Bacillus cereus</name>
    <dbReference type="NCBI Taxonomy" id="1396"/>
    <lineage>
        <taxon>Bacteria</taxon>
        <taxon>Bacillati</taxon>
        <taxon>Bacillota</taxon>
        <taxon>Bacilli</taxon>
        <taxon>Bacillales</taxon>
        <taxon>Bacillaceae</taxon>
        <taxon>Bacillus</taxon>
        <taxon>Bacillus cereus group</taxon>
    </lineage>
</organism>
<comment type="similarity">
    <text evidence="1 4">Belongs to the glycosyl hydrolase 25 family.</text>
</comment>
<dbReference type="Pfam" id="PF01183">
    <property type="entry name" value="Glyco_hydro_25"/>
    <property type="match status" value="1"/>
</dbReference>
<evidence type="ECO:0000256" key="4">
    <source>
        <dbReference type="RuleBase" id="RU361176"/>
    </source>
</evidence>
<name>A0AA44TEL8_BACCE</name>
<dbReference type="SMART" id="SM00641">
    <property type="entry name" value="Glyco_25"/>
    <property type="match status" value="1"/>
</dbReference>
<dbReference type="Gene3D" id="3.20.20.80">
    <property type="entry name" value="Glycosidases"/>
    <property type="match status" value="1"/>
</dbReference>
<evidence type="ECO:0000256" key="3">
    <source>
        <dbReference type="ARBA" id="ARBA00023295"/>
    </source>
</evidence>
<evidence type="ECO:0000256" key="5">
    <source>
        <dbReference type="SAM" id="Phobius"/>
    </source>
</evidence>
<dbReference type="PANTHER" id="PTHR34135">
    <property type="entry name" value="LYSOZYME"/>
    <property type="match status" value="1"/>
</dbReference>
<dbReference type="GO" id="GO:0016052">
    <property type="term" value="P:carbohydrate catabolic process"/>
    <property type="evidence" value="ECO:0007669"/>
    <property type="project" value="TreeGrafter"/>
</dbReference>
<protein>
    <recommendedName>
        <fullName evidence="4">Lysozyme</fullName>
        <ecNumber evidence="4">3.2.1.17</ecNumber>
    </recommendedName>
</protein>
<sequence length="256" mass="29726">MGGLYIKDSYRGSKRKLTLILFISIIGVVAIVAMLILQGIWVPNYFNANKFSVKGVDVASYQGEVDWEELEGQGMKFAFIKATEGSSFVDQYFSENWNHASRTNMRIGAYHFFSFDSKGGSQAEHYIRTVPKNEQALPPVIDVEFYGDKKADPPKREDVARELTMMIQMLEKHYQKRVILYATPEAYDLYIKDNYPECDIWIRSILTKPSLSDDRNWTFWQYSNRGRLKGYSGKEKFIDLNVFRGTVEEFEKYGMK</sequence>
<dbReference type="PANTHER" id="PTHR34135:SF2">
    <property type="entry name" value="LYSOZYME"/>
    <property type="match status" value="1"/>
</dbReference>
<dbReference type="GO" id="GO:0003796">
    <property type="term" value="F:lysozyme activity"/>
    <property type="evidence" value="ECO:0007669"/>
    <property type="project" value="UniProtKB-EC"/>
</dbReference>
<keyword evidence="3 4" id="KW-0326">Glycosidase</keyword>
<comment type="caution">
    <text evidence="6">The sequence shown here is derived from an EMBL/GenBank/DDBJ whole genome shotgun (WGS) entry which is preliminary data.</text>
</comment>
<dbReference type="GO" id="GO:0016998">
    <property type="term" value="P:cell wall macromolecule catabolic process"/>
    <property type="evidence" value="ECO:0007669"/>
    <property type="project" value="InterPro"/>
</dbReference>
<dbReference type="CDD" id="cd06413">
    <property type="entry name" value="GH25_muramidase_1"/>
    <property type="match status" value="1"/>
</dbReference>
<proteinExistence type="inferred from homology"/>
<comment type="catalytic activity">
    <reaction evidence="4">
        <text>Hydrolysis of (1-&gt;4)-beta-linkages between N-acetylmuramic acid and N-acetyl-D-glucosamine residues in a peptidoglycan and between N-acetyl-D-glucosamine residues in chitodextrins.</text>
        <dbReference type="EC" id="3.2.1.17"/>
    </reaction>
</comment>
<keyword evidence="5" id="KW-1133">Transmembrane helix</keyword>
<keyword evidence="2 4" id="KW-0378">Hydrolase</keyword>
<evidence type="ECO:0000313" key="7">
    <source>
        <dbReference type="Proteomes" id="UP000226357"/>
    </source>
</evidence>
<dbReference type="PROSITE" id="PS51904">
    <property type="entry name" value="GLYCOSYL_HYDROL_F25_2"/>
    <property type="match status" value="1"/>
</dbReference>
<evidence type="ECO:0000256" key="2">
    <source>
        <dbReference type="ARBA" id="ARBA00022801"/>
    </source>
</evidence>
<dbReference type="InterPro" id="IPR008270">
    <property type="entry name" value="Glyco_hydro_25_AS"/>
</dbReference>
<dbReference type="GO" id="GO:0009253">
    <property type="term" value="P:peptidoglycan catabolic process"/>
    <property type="evidence" value="ECO:0007669"/>
    <property type="project" value="InterPro"/>
</dbReference>
<feature type="transmembrane region" description="Helical" evidence="5">
    <location>
        <begin position="20"/>
        <end position="41"/>
    </location>
</feature>
<gene>
    <name evidence="6" type="ORF">COK38_12615</name>
</gene>
<keyword evidence="5" id="KW-0472">Membrane</keyword>
<dbReference type="PROSITE" id="PS00953">
    <property type="entry name" value="GLYCOSYL_HYDROL_F25_1"/>
    <property type="match status" value="1"/>
</dbReference>
<dbReference type="Proteomes" id="UP000226357">
    <property type="component" value="Unassembled WGS sequence"/>
</dbReference>
<dbReference type="InterPro" id="IPR017853">
    <property type="entry name" value="GH"/>
</dbReference>
<dbReference type="InterPro" id="IPR002053">
    <property type="entry name" value="Glyco_hydro_25"/>
</dbReference>
<dbReference type="SMR" id="A0AA44TEL8"/>
<dbReference type="EMBL" id="NVBO01000098">
    <property type="protein sequence ID" value="PFS00842.1"/>
    <property type="molecule type" value="Genomic_DNA"/>
</dbReference>